<evidence type="ECO:0000256" key="1">
    <source>
        <dbReference type="ARBA" id="ARBA00009861"/>
    </source>
</evidence>
<evidence type="ECO:0000313" key="4">
    <source>
        <dbReference type="EMBL" id="KAK1427217.1"/>
    </source>
</evidence>
<comment type="similarity">
    <text evidence="1">Belongs to the plant acyltransferase family.</text>
</comment>
<comment type="caution">
    <text evidence="4">The sequence shown here is derived from an EMBL/GenBank/DDBJ whole genome shotgun (WGS) entry which is preliminary data.</text>
</comment>
<keyword evidence="3" id="KW-0012">Acyltransferase</keyword>
<name>A0AAD8P022_TARER</name>
<dbReference type="PANTHER" id="PTHR31623">
    <property type="entry name" value="F21J9.9"/>
    <property type="match status" value="1"/>
</dbReference>
<accession>A0AAD8P022</accession>
<dbReference type="Pfam" id="PF02458">
    <property type="entry name" value="Transferase"/>
    <property type="match status" value="1"/>
</dbReference>
<keyword evidence="2" id="KW-0808">Transferase</keyword>
<dbReference type="GO" id="GO:0016746">
    <property type="term" value="F:acyltransferase activity"/>
    <property type="evidence" value="ECO:0007669"/>
    <property type="project" value="UniProtKB-KW"/>
</dbReference>
<evidence type="ECO:0008006" key="6">
    <source>
        <dbReference type="Google" id="ProtNLM"/>
    </source>
</evidence>
<evidence type="ECO:0000313" key="5">
    <source>
        <dbReference type="Proteomes" id="UP001229421"/>
    </source>
</evidence>
<dbReference type="AlphaFoldDB" id="A0AAD8P022"/>
<dbReference type="InterPro" id="IPR023213">
    <property type="entry name" value="CAT-like_dom_sf"/>
</dbReference>
<sequence>MKVEKQSTKLITPLVPTAPTLRHYKLGFIDEFVGAADVRVVLFFSANGTRHNTNNAVTRLEQSLKQTLTRLYPLAGRYVEETHTIDCNDQGAKFIYANANIKLEDLFLVFKGDNIKFIDDLIPSKIGAIHKYSDSLLATQVTTFECGGIAIGVSATHKIVDASTLCTIINEWASINREENETKLTGPGFNSSLLLPARGLNSIPVQPMSDETIHMFTRKKVSFSESVISNMKSKGHNNSTRRWSKVQLVAAIIWKTFMRVDRAKRDHQRESILIQAVNLRERMGSLTIPKNSCGNFWGLCTTDFYDTDEATEDMVDRLSDSVKQTISKFSKGRDGEEGQERVLNSLTSNMNKIYLFSNVVIVTSWCKFPFYEAEFGFGKPVWVAPGTIPASSMAYLMDDAQGDGLEAHVFLEVKDVPCFEEALNHVIMH</sequence>
<evidence type="ECO:0000256" key="3">
    <source>
        <dbReference type="ARBA" id="ARBA00023315"/>
    </source>
</evidence>
<evidence type="ECO:0000256" key="2">
    <source>
        <dbReference type="ARBA" id="ARBA00022679"/>
    </source>
</evidence>
<dbReference type="PANTHER" id="PTHR31623:SF70">
    <property type="entry name" value="TRANSFERASE, CHLORAMPHENICOL ACETYLTRANSFERASE-LIKE DOMAIN PROTEIN"/>
    <property type="match status" value="1"/>
</dbReference>
<reference evidence="4" key="1">
    <citation type="journal article" date="2023" name="bioRxiv">
        <title>Improved chromosome-level genome assembly for marigold (Tagetes erecta).</title>
        <authorList>
            <person name="Jiang F."/>
            <person name="Yuan L."/>
            <person name="Wang S."/>
            <person name="Wang H."/>
            <person name="Xu D."/>
            <person name="Wang A."/>
            <person name="Fan W."/>
        </authorList>
    </citation>
    <scope>NUCLEOTIDE SEQUENCE</scope>
    <source>
        <strain evidence="4">WSJ</strain>
        <tissue evidence="4">Leaf</tissue>
    </source>
</reference>
<dbReference type="Gene3D" id="3.30.559.10">
    <property type="entry name" value="Chloramphenicol acetyltransferase-like domain"/>
    <property type="match status" value="2"/>
</dbReference>
<organism evidence="4 5">
    <name type="scientific">Tagetes erecta</name>
    <name type="common">African marigold</name>
    <dbReference type="NCBI Taxonomy" id="13708"/>
    <lineage>
        <taxon>Eukaryota</taxon>
        <taxon>Viridiplantae</taxon>
        <taxon>Streptophyta</taxon>
        <taxon>Embryophyta</taxon>
        <taxon>Tracheophyta</taxon>
        <taxon>Spermatophyta</taxon>
        <taxon>Magnoliopsida</taxon>
        <taxon>eudicotyledons</taxon>
        <taxon>Gunneridae</taxon>
        <taxon>Pentapetalae</taxon>
        <taxon>asterids</taxon>
        <taxon>campanulids</taxon>
        <taxon>Asterales</taxon>
        <taxon>Asteraceae</taxon>
        <taxon>Asteroideae</taxon>
        <taxon>Heliantheae alliance</taxon>
        <taxon>Tageteae</taxon>
        <taxon>Tagetes</taxon>
    </lineage>
</organism>
<dbReference type="EMBL" id="JAUHHV010000004">
    <property type="protein sequence ID" value="KAK1427217.1"/>
    <property type="molecule type" value="Genomic_DNA"/>
</dbReference>
<dbReference type="Proteomes" id="UP001229421">
    <property type="component" value="Unassembled WGS sequence"/>
</dbReference>
<keyword evidence="5" id="KW-1185">Reference proteome</keyword>
<gene>
    <name evidence="4" type="ORF">QVD17_15900</name>
</gene>
<proteinExistence type="inferred from homology"/>
<protein>
    <recommendedName>
        <fullName evidence="6">Transferase, Chloramphenicol acetyltransferase-like domain protein</fullName>
    </recommendedName>
</protein>